<protein>
    <submittedName>
        <fullName evidence="1">Uncharacterized protein</fullName>
    </submittedName>
</protein>
<comment type="caution">
    <text evidence="1">The sequence shown here is derived from an EMBL/GenBank/DDBJ whole genome shotgun (WGS) entry which is preliminary data.</text>
</comment>
<evidence type="ECO:0000313" key="2">
    <source>
        <dbReference type="Proteomes" id="UP000677537"/>
    </source>
</evidence>
<dbReference type="Proteomes" id="UP000677537">
    <property type="component" value="Unassembled WGS sequence"/>
</dbReference>
<sequence>MTAQSEGAGVVKGRGDGLKLGDYVTATCPGVDGPRQGVITTLNANWMILEGQIGTYVAKRKGAVLVPDVNLWGDALKHVQQVRALLTGEPARAAQVRGEEG</sequence>
<name>A0A940S6N2_9PROT</name>
<dbReference type="AlphaFoldDB" id="A0A940S6N2"/>
<dbReference type="RefSeq" id="WP_209371619.1">
    <property type="nucleotide sequence ID" value="NZ_JAGIZA010000003.1"/>
</dbReference>
<gene>
    <name evidence="1" type="ORF">J5Y10_05450</name>
</gene>
<evidence type="ECO:0000313" key="1">
    <source>
        <dbReference type="EMBL" id="MBP0492222.1"/>
    </source>
</evidence>
<proteinExistence type="predicted"/>
<organism evidence="1 2">
    <name type="scientific">Roseomonas indoligenes</name>
    <dbReference type="NCBI Taxonomy" id="2820811"/>
    <lineage>
        <taxon>Bacteria</taxon>
        <taxon>Pseudomonadati</taxon>
        <taxon>Pseudomonadota</taxon>
        <taxon>Alphaproteobacteria</taxon>
        <taxon>Acetobacterales</taxon>
        <taxon>Roseomonadaceae</taxon>
        <taxon>Roseomonas</taxon>
    </lineage>
</organism>
<dbReference type="EMBL" id="JAGIZA010000003">
    <property type="protein sequence ID" value="MBP0492222.1"/>
    <property type="molecule type" value="Genomic_DNA"/>
</dbReference>
<keyword evidence="2" id="KW-1185">Reference proteome</keyword>
<accession>A0A940S6N2</accession>
<reference evidence="1" key="1">
    <citation type="submission" date="2021-03" db="EMBL/GenBank/DDBJ databases">
        <authorList>
            <person name="So Y."/>
        </authorList>
    </citation>
    <scope>NUCLEOTIDE SEQUENCE</scope>
    <source>
        <strain evidence="1">SG15</strain>
    </source>
</reference>